<gene>
    <name evidence="1" type="ORF">OOU_Y34scaffold00594g14</name>
</gene>
<organism evidence="1">
    <name type="scientific">Pyricularia oryzae (strain Y34)</name>
    <name type="common">Rice blast fungus</name>
    <name type="synonym">Magnaporthe oryzae</name>
    <dbReference type="NCBI Taxonomy" id="1143189"/>
    <lineage>
        <taxon>Eukaryota</taxon>
        <taxon>Fungi</taxon>
        <taxon>Dikarya</taxon>
        <taxon>Ascomycota</taxon>
        <taxon>Pezizomycotina</taxon>
        <taxon>Sordariomycetes</taxon>
        <taxon>Sordariomycetidae</taxon>
        <taxon>Magnaporthales</taxon>
        <taxon>Pyriculariaceae</taxon>
        <taxon>Pyricularia</taxon>
    </lineage>
</organism>
<dbReference type="EMBL" id="JH794032">
    <property type="protein sequence ID" value="ELQ37430.1"/>
    <property type="molecule type" value="Genomic_DNA"/>
</dbReference>
<evidence type="ECO:0000313" key="1">
    <source>
        <dbReference type="EMBL" id="ELQ37430.1"/>
    </source>
</evidence>
<protein>
    <submittedName>
        <fullName evidence="1">Uncharacterized protein</fullName>
    </submittedName>
</protein>
<proteinExistence type="predicted"/>
<reference evidence="1" key="1">
    <citation type="journal article" date="2012" name="PLoS Genet.">
        <title>Comparative analysis of the genomes of two field isolates of the rice blast fungus Magnaporthe oryzae.</title>
        <authorList>
            <person name="Xue M."/>
            <person name="Yang J."/>
            <person name="Li Z."/>
            <person name="Hu S."/>
            <person name="Yao N."/>
            <person name="Dean R.A."/>
            <person name="Zhao W."/>
            <person name="Shen M."/>
            <person name="Zhang H."/>
            <person name="Li C."/>
            <person name="Liu L."/>
            <person name="Cao L."/>
            <person name="Xu X."/>
            <person name="Xing Y."/>
            <person name="Hsiang T."/>
            <person name="Zhang Z."/>
            <person name="Xu J.R."/>
            <person name="Peng Y.L."/>
        </authorList>
    </citation>
    <scope>NUCLEOTIDE SEQUENCE</scope>
    <source>
        <strain evidence="1">Y34</strain>
    </source>
</reference>
<sequence>MCCKVGAYVGPTQEKEGCQQGCWDPELSTGGLQKIGTMISAPPTLSL</sequence>
<dbReference type="AlphaFoldDB" id="A0AA97NVX8"/>
<accession>A0AA97NVX8</accession>
<name>A0AA97NVX8_PYRO3</name>
<dbReference type="Proteomes" id="UP000011086">
    <property type="component" value="Unassembled WGS sequence"/>
</dbReference>